<organism evidence="2 3">
    <name type="scientific">Cutaneotrichosporon oleaginosum</name>
    <dbReference type="NCBI Taxonomy" id="879819"/>
    <lineage>
        <taxon>Eukaryota</taxon>
        <taxon>Fungi</taxon>
        <taxon>Dikarya</taxon>
        <taxon>Basidiomycota</taxon>
        <taxon>Agaricomycotina</taxon>
        <taxon>Tremellomycetes</taxon>
        <taxon>Trichosporonales</taxon>
        <taxon>Trichosporonaceae</taxon>
        <taxon>Cutaneotrichosporon</taxon>
    </lineage>
</organism>
<evidence type="ECO:0000313" key="2">
    <source>
        <dbReference type="EMBL" id="KLT43241.1"/>
    </source>
</evidence>
<dbReference type="GeneID" id="28983485"/>
<feature type="region of interest" description="Disordered" evidence="1">
    <location>
        <begin position="1"/>
        <end position="25"/>
    </location>
</feature>
<evidence type="ECO:0000256" key="1">
    <source>
        <dbReference type="SAM" id="MobiDB-lite"/>
    </source>
</evidence>
<feature type="compositionally biased region" description="Basic residues" evidence="1">
    <location>
        <begin position="15"/>
        <end position="25"/>
    </location>
</feature>
<gene>
    <name evidence="2" type="ORF">CC85DRAFT_284798</name>
</gene>
<dbReference type="Proteomes" id="UP000053611">
    <property type="component" value="Unassembled WGS sequence"/>
</dbReference>
<reference evidence="2 3" key="1">
    <citation type="submission" date="2015-03" db="EMBL/GenBank/DDBJ databases">
        <title>Genomics and transcriptomics of the oil-accumulating basidiomycete yeast T. oleaginosus allow insights into substrate utilization and the diverse evolutionary trajectories of mating systems in fungi.</title>
        <authorList>
            <consortium name="DOE Joint Genome Institute"/>
            <person name="Kourist R."/>
            <person name="Kracht O."/>
            <person name="Bracharz F."/>
            <person name="Lipzen A."/>
            <person name="Nolan M."/>
            <person name="Ohm R."/>
            <person name="Grigoriev I."/>
            <person name="Sun S."/>
            <person name="Heitman J."/>
            <person name="Bruck T."/>
            <person name="Nowrousian M."/>
        </authorList>
    </citation>
    <scope>NUCLEOTIDE SEQUENCE [LARGE SCALE GENOMIC DNA]</scope>
    <source>
        <strain evidence="2 3">IBC0246</strain>
    </source>
</reference>
<accession>A0A0J0XQ42</accession>
<evidence type="ECO:0000313" key="3">
    <source>
        <dbReference type="Proteomes" id="UP000053611"/>
    </source>
</evidence>
<name>A0A0J0XQ42_9TREE</name>
<dbReference type="EMBL" id="KQ087197">
    <property type="protein sequence ID" value="KLT43241.1"/>
    <property type="molecule type" value="Genomic_DNA"/>
</dbReference>
<proteinExistence type="predicted"/>
<sequence length="209" mass="23028">MLPRRITARLTTPVRHSHHARAGRHARPAFDGFATHTADCLIDLERRDYSDQPDVAAYLSLFGRPTGTHPDTPSTPEHVETGRKYLAEAFKRREGLFIDPALLPPLTRDLPLAHKLIPHAGNQGCRPAWDRHYAPWASMLPIIPTAANQAGGALSSRWAANMESGGWKLSGLTPFLLGWNEDEWSDKSLSVKVGPKGEGRHDAGLLVKV</sequence>
<dbReference type="AlphaFoldDB" id="A0A0J0XQ42"/>
<dbReference type="RefSeq" id="XP_018279732.1">
    <property type="nucleotide sequence ID" value="XM_018422882.1"/>
</dbReference>
<keyword evidence="3" id="KW-1185">Reference proteome</keyword>
<protein>
    <submittedName>
        <fullName evidence="2">Uncharacterized protein</fullName>
    </submittedName>
</protein>